<sequence length="305" mass="34784">MKKMEQFPSFQQRFAFDRNQLDRINQLMLLKGLCLEYQNKLELCYEVPSGSGLTSFYCGISDEVDALVYNFVNDEIATCLDGRGPSRQVFRQIAGNTDAENINKLNAAFIDFERMTAEYRDHYVGRCYLDFMVGTYSVFETWMTRIRNALMERNPRAPSQRMRKLRELVEQYPTALDAPQRDAILERIAKLMRGQQSSAGIVDFVFSKISTYSRPNAEQDRSLIRGYAALRNSVHNMGVSESKDDHELVGEGFEITLPKGLSSYTQDHSDRTRACAELVKIYTAVVDSLDLAGHPCCMDVQPCNP</sequence>
<reference evidence="1 2" key="1">
    <citation type="submission" date="2018-01" db="EMBL/GenBank/DDBJ databases">
        <title>Successful Treatment of Persistent Burkholderia cepacia Bacteremia with Ceftazidime-Avibactam.</title>
        <authorList>
            <person name="Tamma P."/>
            <person name="Fan Y."/>
            <person name="Bergman Y."/>
            <person name="Sick-Samuels A."/>
            <person name="Hsu A."/>
            <person name="Timp W."/>
            <person name="Simner P."/>
        </authorList>
    </citation>
    <scope>NUCLEOTIDE SEQUENCE [LARGE SCALE GENOMIC DNA]</scope>
    <source>
        <strain evidence="1 2">170816</strain>
    </source>
</reference>
<dbReference type="EMBL" id="PQVP01000002">
    <property type="protein sequence ID" value="POZ84533.1"/>
    <property type="molecule type" value="Genomic_DNA"/>
</dbReference>
<accession>A0A2S5DZF4</accession>
<evidence type="ECO:0000313" key="2">
    <source>
        <dbReference type="Proteomes" id="UP000238655"/>
    </source>
</evidence>
<proteinExistence type="predicted"/>
<protein>
    <submittedName>
        <fullName evidence="1">Uncharacterized protein</fullName>
    </submittedName>
</protein>
<dbReference type="GeneID" id="93028045"/>
<comment type="caution">
    <text evidence="1">The sequence shown here is derived from an EMBL/GenBank/DDBJ whole genome shotgun (WGS) entry which is preliminary data.</text>
</comment>
<dbReference type="Proteomes" id="UP000238655">
    <property type="component" value="Chromosome 1"/>
</dbReference>
<dbReference type="AlphaFoldDB" id="A0A2S5DZF4"/>
<dbReference type="RefSeq" id="WP_089460607.1">
    <property type="nucleotide sequence ID" value="NZ_CM009575.1"/>
</dbReference>
<gene>
    <name evidence="1" type="ORF">C3743_31765</name>
</gene>
<name>A0A2S5DZF4_9BURK</name>
<evidence type="ECO:0000313" key="1">
    <source>
        <dbReference type="EMBL" id="POZ84533.1"/>
    </source>
</evidence>
<organism evidence="1 2">
    <name type="scientific">Burkholderia contaminans</name>
    <dbReference type="NCBI Taxonomy" id="488447"/>
    <lineage>
        <taxon>Bacteria</taxon>
        <taxon>Pseudomonadati</taxon>
        <taxon>Pseudomonadota</taxon>
        <taxon>Betaproteobacteria</taxon>
        <taxon>Burkholderiales</taxon>
        <taxon>Burkholderiaceae</taxon>
        <taxon>Burkholderia</taxon>
        <taxon>Burkholderia cepacia complex</taxon>
    </lineage>
</organism>